<feature type="transmembrane region" description="Helical" evidence="3">
    <location>
        <begin position="21"/>
        <end position="43"/>
    </location>
</feature>
<dbReference type="Pfam" id="PF02632">
    <property type="entry name" value="BioY"/>
    <property type="match status" value="1"/>
</dbReference>
<dbReference type="PANTHER" id="PTHR34295">
    <property type="entry name" value="BIOTIN TRANSPORTER BIOY"/>
    <property type="match status" value="1"/>
</dbReference>
<keyword evidence="3" id="KW-1133">Transmembrane helix</keyword>
<keyword evidence="2" id="KW-0813">Transport</keyword>
<feature type="transmembrane region" description="Helical" evidence="3">
    <location>
        <begin position="101"/>
        <end position="119"/>
    </location>
</feature>
<dbReference type="EMBL" id="JGYD01000025">
    <property type="protein sequence ID" value="KSV17142.1"/>
    <property type="molecule type" value="Genomic_DNA"/>
</dbReference>
<name>A0A0V8M046_9CHLR</name>
<feature type="transmembrane region" description="Helical" evidence="3">
    <location>
        <begin position="75"/>
        <end position="95"/>
    </location>
</feature>
<dbReference type="PANTHER" id="PTHR34295:SF1">
    <property type="entry name" value="BIOTIN TRANSPORTER BIOY"/>
    <property type="match status" value="1"/>
</dbReference>
<keyword evidence="2 3" id="KW-0472">Membrane</keyword>
<dbReference type="Gene3D" id="1.10.1760.20">
    <property type="match status" value="1"/>
</dbReference>
<keyword evidence="2" id="KW-1003">Cell membrane</keyword>
<gene>
    <name evidence="4" type="ORF">DA01_06850</name>
</gene>
<dbReference type="GO" id="GO:0005886">
    <property type="term" value="C:plasma membrane"/>
    <property type="evidence" value="ECO:0007669"/>
    <property type="project" value="UniProtKB-SubCell"/>
</dbReference>
<proteinExistence type="inferred from homology"/>
<evidence type="ECO:0000256" key="3">
    <source>
        <dbReference type="SAM" id="Phobius"/>
    </source>
</evidence>
<feature type="transmembrane region" description="Helical" evidence="3">
    <location>
        <begin position="49"/>
        <end position="68"/>
    </location>
</feature>
<protein>
    <recommendedName>
        <fullName evidence="2">Biotin transporter</fullName>
    </recommendedName>
</protein>
<organism evidence="4 5">
    <name type="scientific">Dehalococcoides mccartyi</name>
    <dbReference type="NCBI Taxonomy" id="61435"/>
    <lineage>
        <taxon>Bacteria</taxon>
        <taxon>Bacillati</taxon>
        <taxon>Chloroflexota</taxon>
        <taxon>Dehalococcoidia</taxon>
        <taxon>Dehalococcoidales</taxon>
        <taxon>Dehalococcoidaceae</taxon>
        <taxon>Dehalococcoides</taxon>
    </lineage>
</organism>
<reference evidence="4 5" key="1">
    <citation type="journal article" date="2015" name="Sci. Rep.">
        <title>A comparative genomics and reductive dehalogenase gene transcription study of two chloroethene-respiring bacteria, Dehalococcoides mccartyi strains MB and 11a.</title>
        <authorList>
            <person name="Low A."/>
            <person name="Shen Z."/>
            <person name="Cheng D."/>
            <person name="Rogers M.J."/>
            <person name="Lee P.K."/>
            <person name="He J."/>
        </authorList>
    </citation>
    <scope>NUCLEOTIDE SEQUENCE [LARGE SCALE GENOMIC DNA]</scope>
    <source>
        <strain evidence="4 5">MB</strain>
    </source>
</reference>
<dbReference type="InterPro" id="IPR003784">
    <property type="entry name" value="BioY"/>
</dbReference>
<dbReference type="RefSeq" id="WP_058292607.1">
    <property type="nucleotide sequence ID" value="NZ_JGYD01000025.1"/>
</dbReference>
<dbReference type="OrthoDB" id="9803495at2"/>
<evidence type="ECO:0000313" key="5">
    <source>
        <dbReference type="Proteomes" id="UP000053577"/>
    </source>
</evidence>
<dbReference type="AlphaFoldDB" id="A0A0V8M046"/>
<dbReference type="eggNOG" id="COG1268">
    <property type="taxonomic scope" value="Bacteria"/>
</dbReference>
<keyword evidence="3" id="KW-0812">Transmembrane</keyword>
<comment type="caution">
    <text evidence="4">The sequence shown here is derived from an EMBL/GenBank/DDBJ whole genome shotgun (WGS) entry which is preliminary data.</text>
</comment>
<sequence>MQMTGTLSQFRYDVFKRRSALNIWAKIGLTLAAAGLIALSAQIKLPLPWTPIPVTLHTFAILLSAVLLGRWWGGAAVAIYAAAGWAGMPVFNGWSAGVTATAGYLVGFVCLSLFLGYFADRYIRARSFTTMFGLMLFANFALVYIPGLFWLNYWLSSVVGQPVSFTALLSMGLVPFIAGDIIKIGVAALIVKGVTPKKAFGNELDAHKMVGWNIF</sequence>
<feature type="transmembrane region" description="Helical" evidence="3">
    <location>
        <begin position="131"/>
        <end position="155"/>
    </location>
</feature>
<evidence type="ECO:0000256" key="1">
    <source>
        <dbReference type="ARBA" id="ARBA00010692"/>
    </source>
</evidence>
<comment type="similarity">
    <text evidence="1 2">Belongs to the BioY family.</text>
</comment>
<comment type="subcellular location">
    <subcellularLocation>
        <location evidence="2">Cell membrane</location>
        <topology evidence="2">Multi-pass membrane protein</topology>
    </subcellularLocation>
</comment>
<dbReference type="GO" id="GO:0015225">
    <property type="term" value="F:biotin transmembrane transporter activity"/>
    <property type="evidence" value="ECO:0007669"/>
    <property type="project" value="UniProtKB-UniRule"/>
</dbReference>
<evidence type="ECO:0000313" key="4">
    <source>
        <dbReference type="EMBL" id="KSV17142.1"/>
    </source>
</evidence>
<dbReference type="PIRSF" id="PIRSF016661">
    <property type="entry name" value="BioY"/>
    <property type="match status" value="1"/>
</dbReference>
<dbReference type="PATRIC" id="fig|61435.5.peg.1348"/>
<accession>A0A0V8M046</accession>
<evidence type="ECO:0000256" key="2">
    <source>
        <dbReference type="PIRNR" id="PIRNR016661"/>
    </source>
</evidence>
<dbReference type="Proteomes" id="UP000053577">
    <property type="component" value="Unassembled WGS sequence"/>
</dbReference>
<feature type="transmembrane region" description="Helical" evidence="3">
    <location>
        <begin position="167"/>
        <end position="191"/>
    </location>
</feature>